<keyword evidence="1 2" id="KW-0238">DNA-binding</keyword>
<evidence type="ECO:0000256" key="1">
    <source>
        <dbReference type="ARBA" id="ARBA00023125"/>
    </source>
</evidence>
<evidence type="ECO:0000313" key="5">
    <source>
        <dbReference type="Proteomes" id="UP000183144"/>
    </source>
</evidence>
<dbReference type="SUPFAM" id="SSF56349">
    <property type="entry name" value="DNA breaking-rejoining enzymes"/>
    <property type="match status" value="1"/>
</dbReference>
<dbReference type="AlphaFoldDB" id="A0A1J4RU34"/>
<gene>
    <name evidence="4" type="ORF">AUJ59_00430</name>
</gene>
<dbReference type="InterPro" id="IPR044068">
    <property type="entry name" value="CB"/>
</dbReference>
<dbReference type="Proteomes" id="UP000183144">
    <property type="component" value="Unassembled WGS sequence"/>
</dbReference>
<dbReference type="Gene3D" id="1.10.150.130">
    <property type="match status" value="1"/>
</dbReference>
<dbReference type="InterPro" id="IPR011010">
    <property type="entry name" value="DNA_brk_join_enz"/>
</dbReference>
<name>A0A1J4RU34_9BACT</name>
<protein>
    <recommendedName>
        <fullName evidence="3">Core-binding (CB) domain-containing protein</fullName>
    </recommendedName>
</protein>
<dbReference type="STRING" id="1805034.AUJ59_00430"/>
<evidence type="ECO:0000313" key="4">
    <source>
        <dbReference type="EMBL" id="OIN89930.1"/>
    </source>
</evidence>
<feature type="domain" description="Core-binding (CB)" evidence="3">
    <location>
        <begin position="1"/>
        <end position="94"/>
    </location>
</feature>
<dbReference type="EMBL" id="MNUI01000009">
    <property type="protein sequence ID" value="OIN89930.1"/>
    <property type="molecule type" value="Genomic_DNA"/>
</dbReference>
<organism evidence="4 5">
    <name type="scientific">Candidatus Beckwithbacteria bacterium CG1_02_47_37</name>
    <dbReference type="NCBI Taxonomy" id="1805034"/>
    <lineage>
        <taxon>Bacteria</taxon>
        <taxon>Candidatus Beckwithiibacteriota</taxon>
    </lineage>
</organism>
<reference evidence="4 5" key="1">
    <citation type="journal article" date="2016" name="Environ. Microbiol.">
        <title>Genomic resolution of a cold subsurface aquifer community provides metabolic insights for novel microbes adapted to high CO concentrations.</title>
        <authorList>
            <person name="Probst A.J."/>
            <person name="Castelle C.J."/>
            <person name="Singh A."/>
            <person name="Brown C.T."/>
            <person name="Anantharaman K."/>
            <person name="Sharon I."/>
            <person name="Hug L.A."/>
            <person name="Burstein D."/>
            <person name="Emerson J.B."/>
            <person name="Thomas B.C."/>
            <person name="Banfield J.F."/>
        </authorList>
    </citation>
    <scope>NUCLEOTIDE SEQUENCE [LARGE SCALE GENOMIC DNA]</scope>
    <source>
        <strain evidence="4">CG1_02_47_37</strain>
    </source>
</reference>
<sequence>MSTLTAQFKTYLANHNQANQKLAPATLKNYVSDVQVFLDWLKRELQEDTIVPANLTAAVFGNYGRRLNDPANRVLPSTARRYFSSLKRFGGWLEMARLADTNPAAALPRQQIDPTISRLMNNFKHELVRQKLSASTIKNYVSDVHNYLLWATKQVKITDNNLIKL</sequence>
<dbReference type="InterPro" id="IPR010998">
    <property type="entry name" value="Integrase_recombinase_N"/>
</dbReference>
<accession>A0A1J4RU34</accession>
<proteinExistence type="predicted"/>
<comment type="caution">
    <text evidence="4">The sequence shown here is derived from an EMBL/GenBank/DDBJ whole genome shotgun (WGS) entry which is preliminary data.</text>
</comment>
<evidence type="ECO:0000259" key="3">
    <source>
        <dbReference type="PROSITE" id="PS51900"/>
    </source>
</evidence>
<dbReference type="GO" id="GO:0003677">
    <property type="term" value="F:DNA binding"/>
    <property type="evidence" value="ECO:0007669"/>
    <property type="project" value="UniProtKB-UniRule"/>
</dbReference>
<evidence type="ECO:0000256" key="2">
    <source>
        <dbReference type="PROSITE-ProRule" id="PRU01248"/>
    </source>
</evidence>
<dbReference type="PROSITE" id="PS51900">
    <property type="entry name" value="CB"/>
    <property type="match status" value="1"/>
</dbReference>